<evidence type="ECO:0000313" key="3">
    <source>
        <dbReference type="EMBL" id="CDJ57471.1"/>
    </source>
</evidence>
<feature type="compositionally biased region" description="Low complexity" evidence="1">
    <location>
        <begin position="2035"/>
        <end position="2048"/>
    </location>
</feature>
<keyword evidence="4" id="KW-1185">Reference proteome</keyword>
<feature type="compositionally biased region" description="Acidic residues" evidence="1">
    <location>
        <begin position="2013"/>
        <end position="2028"/>
    </location>
</feature>
<evidence type="ECO:0008006" key="5">
    <source>
        <dbReference type="Google" id="ProtNLM"/>
    </source>
</evidence>
<organism evidence="3 4">
    <name type="scientific">Eimeria maxima</name>
    <name type="common">Coccidian parasite</name>
    <dbReference type="NCBI Taxonomy" id="5804"/>
    <lineage>
        <taxon>Eukaryota</taxon>
        <taxon>Sar</taxon>
        <taxon>Alveolata</taxon>
        <taxon>Apicomplexa</taxon>
        <taxon>Conoidasida</taxon>
        <taxon>Coccidia</taxon>
        <taxon>Eucoccidiorida</taxon>
        <taxon>Eimeriorina</taxon>
        <taxon>Eimeriidae</taxon>
        <taxon>Eimeria</taxon>
    </lineage>
</organism>
<feature type="chain" id="PRO_5004675440" description="Rhoptry neck protein RON3" evidence="2">
    <location>
        <begin position="36"/>
        <end position="2057"/>
    </location>
</feature>
<feature type="signal peptide" evidence="2">
    <location>
        <begin position="1"/>
        <end position="35"/>
    </location>
</feature>
<dbReference type="OrthoDB" id="371154at2759"/>
<gene>
    <name evidence="3" type="ORF">EMWEY_00008920</name>
</gene>
<keyword evidence="2" id="KW-0732">Signal</keyword>
<feature type="region of interest" description="Disordered" evidence="1">
    <location>
        <begin position="1993"/>
        <end position="2057"/>
    </location>
</feature>
<dbReference type="OMA" id="GYLANIM"/>
<reference evidence="3" key="2">
    <citation type="submission" date="2013-10" db="EMBL/GenBank/DDBJ databases">
        <authorList>
            <person name="Aslett M."/>
        </authorList>
    </citation>
    <scope>NUCLEOTIDE SEQUENCE [LARGE SCALE GENOMIC DNA]</scope>
    <source>
        <strain evidence="3">Weybridge</strain>
    </source>
</reference>
<evidence type="ECO:0000256" key="1">
    <source>
        <dbReference type="SAM" id="MobiDB-lite"/>
    </source>
</evidence>
<dbReference type="RefSeq" id="XP_013334119.1">
    <property type="nucleotide sequence ID" value="XM_013478665.1"/>
</dbReference>
<dbReference type="Proteomes" id="UP000030763">
    <property type="component" value="Unassembled WGS sequence"/>
</dbReference>
<protein>
    <recommendedName>
        <fullName evidence="5">Rhoptry neck protein RON3</fullName>
    </recommendedName>
</protein>
<name>U6M0C8_EIMMA</name>
<evidence type="ECO:0000313" key="4">
    <source>
        <dbReference type="Proteomes" id="UP000030763"/>
    </source>
</evidence>
<sequence length="2057" mass="231037">MRSFNEGLPALGRWRTRAQLCVFVFSLLVCTSGLAKPVEKNIVLHDFSQQDSARVPHGPAVKGYSIVDIEEDMPSFVQGGEKDMWVGLLDQEFMMQTSHALVQAFKKASKYIYSRGFVRLLYASNPWLKHSIATMEQKLEMVKKLEKVAEGSKLFYWRGKPASANKLLAEASLARVFPKRSRLLGSGRQFYQKHLGTLTQALQQAKAGTKALELIMASKTLPLYSWTQSMFNHPLATLQNTVVHGFEEAIGGVTGLFTSEVRGSCFSFAYRVNSIAPYTAVYPGGILGSIMKGLVRSYFLVFQQSLINFKGIFAMLIGIICKTRVIQAAVGMRGDPVGQGLMDRLFKREAVVLTTILFQMHAVDVESQYREAEEIKSALSGPGGSWALAEGLFVGGAEFGRAFVNLVRKYRKSAAAYVQACEALKSGSFESANDQQDNPENTSQDRFASAGAHVEKLIGDALEFFDMAHPEASGGDDPLTTEQKVNMLRRSCRKNRRFVETYEKDHLEYTKRVIVQMVRVLQYYFKYFKSYIADILSIFYESAIAMLEAKINDSLGAAEGSNSPADEMVASEARHAARKSAAQSATDESTLPRKLFRAPKFAEEATNLANGLYEAAGALSLFEIANEDSASAAGLRQFSLRLLTSADSNMRKGLGEIYKRFLNSQVLLSRVEKNQERIRVFELIAKCQTPLEEKTEEEKQVCGTTVTSEIDPNEFIAKSMAAMNLPISSPEDDIAFHSAGDVTRVFESWLKYATEKRQMRTAQIAQLAAETGSNIVFLTLMRNAVNDKLTFRRFDYVEGTAKLMLYDESGRSLIFTGLVAPSQDGSGKRAFKPDPLDCTSTFRVEEGNKGVLSFYVLADSRRGGAEAPQEHPNFSERQLTPAITVRGTIEYDDTRKELLSIQNDPNAIRDAFVAHFMEKRGRVAAETLAGVLMLLHRKLPIFWKRSPVDFVQHLTPKMFFDVLYVLSTQAYDQAEATVTLDGKLYTFPKSFGAMKDIVLSSLNRAIVRMHSLNASDAALLIAMGTVHFAYKKIQKHRTGRTSVMHLFLKEVNHIMNILKSAPEQLKALYPECEFISNWDTPQEEGVLKCAVFRFMKIGSLTDLGDKQEEIETYVTAFVNKLTELKGQATWSSYLNLDYFLKDAKMYGKTAAKYKFEVLYNQVNDIRGTDEEESELAKLMKKLHPSLAGHRPPRPQKKKGFVAMFKRLQANFKVLPQIIRQKVTLAWRQCYARMRRFFGSRRSILSGWRISPKVIQGPHFMGALKFAEVTTYPDLSNAREVLIEVADLEEFGKVLLTLETVAATLDNPAGMYNTVTQVRSTAAFTPSAREEHAKLIERAKVLGKDVVKVAAGWILKTAGGSGISMALGLLALHDTAGTFSDKALQLRYLTSEALAYLSSSLDLAYILKNLPPQTRKDAEMMRFNMNASGPNAFVVKAQCEPRGLGLNTADPVKVEEALLRVEEALDKEQGLPEGSSNSEKCSALIGSVLRGPITPTTSLPHEALLESDAFGLCFLLLRLRGYMETETETVTIDELLQTIYIDGLPVGKHLDFLQQRRADMEERKLRAKLITPFLRLLLLATVESLGTSLGGISFKSYDAEAKMIAFQFTFQAVSPPKAPAEVLAYAADLLLGSHSETKQRFISFAFDGPQFLLDWYRYVETGKMQAYVDASREQNLPVTFQDMAKLSRVYTVTDLADLAYTLRQSSKLDPARVAREAAIRIMEDETKPPLKRYGLAHMLVDMVAQAAHLKQKCLGKALEEYENFSSSTLLDRELFRYDCYYNFMYESSSFADVARSISEEDIAEVMAAIDSAYEAETKSLYEQLLNSNVHHTAVANAAFTTGQQFPITGMMDVLTSEFLTWVREKRSWDNVVIRIREMREIKWVATRKTTTLGRPVTSVEHPLLMNPYQILIDIMLAAMTGSAKRRRFPIIAPLKRLKAFFSMVKPGRKSRAEYKADIRGRQRLQEQQNLQYNLLYNKELQAQLEKLQQEEEQQQEQQLAQQQEQEREQQQEQQEQEEQQVQDQAELEETLPSAELQPLQVPQQQQAAVITEQPVVDE</sequence>
<reference evidence="3" key="1">
    <citation type="submission" date="2013-10" db="EMBL/GenBank/DDBJ databases">
        <title>Genomic analysis of the causative agents of coccidiosis in chickens.</title>
        <authorList>
            <person name="Reid A.J."/>
            <person name="Blake D."/>
            <person name="Billington K."/>
            <person name="Browne H."/>
            <person name="Dunn M."/>
            <person name="Hung S."/>
            <person name="Kawahara F."/>
            <person name="Miranda-Saavedra D."/>
            <person name="Mourier T."/>
            <person name="Nagra H."/>
            <person name="Otto T.D."/>
            <person name="Rawlings N."/>
            <person name="Sanchez A."/>
            <person name="Sanders M."/>
            <person name="Subramaniam C."/>
            <person name="Tay Y."/>
            <person name="Dear P."/>
            <person name="Doerig C."/>
            <person name="Gruber A."/>
            <person name="Parkinson J."/>
            <person name="Shirley M."/>
            <person name="Wan K.L."/>
            <person name="Berriman M."/>
            <person name="Tomley F."/>
            <person name="Pain A."/>
        </authorList>
    </citation>
    <scope>NUCLEOTIDE SEQUENCE [LARGE SCALE GENOMIC DNA]</scope>
    <source>
        <strain evidence="3">Weybridge</strain>
    </source>
</reference>
<proteinExistence type="predicted"/>
<dbReference type="GeneID" id="25334878"/>
<dbReference type="EMBL" id="HG719291">
    <property type="protein sequence ID" value="CDJ57471.1"/>
    <property type="molecule type" value="Genomic_DNA"/>
</dbReference>
<accession>U6M0C8</accession>
<dbReference type="VEuPathDB" id="ToxoDB:EMWEY_00008920"/>
<evidence type="ECO:0000256" key="2">
    <source>
        <dbReference type="SAM" id="SignalP"/>
    </source>
</evidence>